<proteinExistence type="predicted"/>
<dbReference type="Proteomes" id="UP001143910">
    <property type="component" value="Unassembled WGS sequence"/>
</dbReference>
<evidence type="ECO:0000313" key="1">
    <source>
        <dbReference type="EMBL" id="KAJ2982971.1"/>
    </source>
</evidence>
<reference evidence="1" key="1">
    <citation type="submission" date="2022-08" db="EMBL/GenBank/DDBJ databases">
        <title>Genome Sequence of Lecanicillium fungicola.</title>
        <authorList>
            <person name="Buettner E."/>
        </authorList>
    </citation>
    <scope>NUCLEOTIDE SEQUENCE</scope>
    <source>
        <strain evidence="1">Babe33</strain>
    </source>
</reference>
<accession>A0ACC1NWM7</accession>
<protein>
    <submittedName>
        <fullName evidence="1">Uncharacterized protein</fullName>
    </submittedName>
</protein>
<gene>
    <name evidence="1" type="ORF">NQ176_g1020</name>
</gene>
<name>A0ACC1NWM7_9HYPO</name>
<dbReference type="EMBL" id="JANJQO010000049">
    <property type="protein sequence ID" value="KAJ2982971.1"/>
    <property type="molecule type" value="Genomic_DNA"/>
</dbReference>
<evidence type="ECO:0000313" key="2">
    <source>
        <dbReference type="Proteomes" id="UP001143910"/>
    </source>
</evidence>
<sequence length="263" mass="28738">MTIKQPRTPSSLESGHTHSSIPASGNDNMVAGEKSPVEAAWDWEHDPDNPYNWSPGRKIWQLVIISSMAFTARSRSFGTSMMTAAPAQLMREFIITETQSILPLSLYVFALALGPVIGGPLSETIGRYWIFMFGVFFGAVFSIGCATVHSFAGLCILRFLSGLFFSPTLAISGGTLNELWRPAQRGIPSTIFITTPLLGPGIGGDFEDIKAQVEHFREDLDKSIFPQMDFTPGGGYGMFSGSKNEPDDEELPCINKMTKVSEL</sequence>
<comment type="caution">
    <text evidence="1">The sequence shown here is derived from an EMBL/GenBank/DDBJ whole genome shotgun (WGS) entry which is preliminary data.</text>
</comment>
<keyword evidence="2" id="KW-1185">Reference proteome</keyword>
<organism evidence="1 2">
    <name type="scientific">Zarea fungicola</name>
    <dbReference type="NCBI Taxonomy" id="93591"/>
    <lineage>
        <taxon>Eukaryota</taxon>
        <taxon>Fungi</taxon>
        <taxon>Dikarya</taxon>
        <taxon>Ascomycota</taxon>
        <taxon>Pezizomycotina</taxon>
        <taxon>Sordariomycetes</taxon>
        <taxon>Hypocreomycetidae</taxon>
        <taxon>Hypocreales</taxon>
        <taxon>Cordycipitaceae</taxon>
        <taxon>Zarea</taxon>
    </lineage>
</organism>